<dbReference type="EMBL" id="JACCBE010000001">
    <property type="protein sequence ID" value="NYD57656.1"/>
    <property type="molecule type" value="Genomic_DNA"/>
</dbReference>
<name>A0A7Y9F1L5_9ACTN</name>
<sequence length="223" mass="22919">MRVLDPAPVPHVAVAPLLPLVGLLLLAAGLVGVLVVLRRRRTGADVPDLPDLPALPTRPASTETTEGPRLLEQPEAPQVPAPGPVPTTYAGLARRLAEVGDLEAAVLCQWAADLATLSPHLAGAGGELGDLVGALDDRDPLALLRCARAAAQALVDPASPGPALAPLEDLAALVPAEPAPRGRHAAALPTTRGGLPPELWVLLSEQQRSAYDVAVGANRRRSA</sequence>
<evidence type="ECO:0000313" key="4">
    <source>
        <dbReference type="Proteomes" id="UP000516957"/>
    </source>
</evidence>
<proteinExistence type="predicted"/>
<keyword evidence="2" id="KW-0472">Membrane</keyword>
<keyword evidence="2" id="KW-1133">Transmembrane helix</keyword>
<reference evidence="3 4" key="1">
    <citation type="submission" date="2020-07" db="EMBL/GenBank/DDBJ databases">
        <title>Sequencing the genomes of 1000 actinobacteria strains.</title>
        <authorList>
            <person name="Klenk H.-P."/>
        </authorList>
    </citation>
    <scope>NUCLEOTIDE SEQUENCE [LARGE SCALE GENOMIC DNA]</scope>
    <source>
        <strain evidence="3 4">DSM 18965</strain>
    </source>
</reference>
<dbReference type="AlphaFoldDB" id="A0A7Y9F1L5"/>
<organism evidence="3 4">
    <name type="scientific">Nocardioides marinisabuli</name>
    <dbReference type="NCBI Taxonomy" id="419476"/>
    <lineage>
        <taxon>Bacteria</taxon>
        <taxon>Bacillati</taxon>
        <taxon>Actinomycetota</taxon>
        <taxon>Actinomycetes</taxon>
        <taxon>Propionibacteriales</taxon>
        <taxon>Nocardioidaceae</taxon>
        <taxon>Nocardioides</taxon>
    </lineage>
</organism>
<keyword evidence="4" id="KW-1185">Reference proteome</keyword>
<dbReference type="RefSeq" id="WP_179615390.1">
    <property type="nucleotide sequence ID" value="NZ_CP059163.1"/>
</dbReference>
<evidence type="ECO:0000313" key="3">
    <source>
        <dbReference type="EMBL" id="NYD57656.1"/>
    </source>
</evidence>
<feature type="transmembrane region" description="Helical" evidence="2">
    <location>
        <begin position="12"/>
        <end position="37"/>
    </location>
</feature>
<keyword evidence="2" id="KW-0812">Transmembrane</keyword>
<feature type="compositionally biased region" description="Low complexity" evidence="1">
    <location>
        <begin position="46"/>
        <end position="60"/>
    </location>
</feature>
<feature type="region of interest" description="Disordered" evidence="1">
    <location>
        <begin position="46"/>
        <end position="84"/>
    </location>
</feature>
<comment type="caution">
    <text evidence="3">The sequence shown here is derived from an EMBL/GenBank/DDBJ whole genome shotgun (WGS) entry which is preliminary data.</text>
</comment>
<accession>A0A7Y9F1L5</accession>
<dbReference type="Proteomes" id="UP000516957">
    <property type="component" value="Unassembled WGS sequence"/>
</dbReference>
<protein>
    <submittedName>
        <fullName evidence="3">Uncharacterized protein</fullName>
    </submittedName>
</protein>
<gene>
    <name evidence="3" type="ORF">BKA08_001894</name>
</gene>
<evidence type="ECO:0000256" key="1">
    <source>
        <dbReference type="SAM" id="MobiDB-lite"/>
    </source>
</evidence>
<evidence type="ECO:0000256" key="2">
    <source>
        <dbReference type="SAM" id="Phobius"/>
    </source>
</evidence>